<dbReference type="EMBL" id="JAAAXW010000035">
    <property type="protein sequence ID" value="KAF9547985.1"/>
    <property type="molecule type" value="Genomic_DNA"/>
</dbReference>
<feature type="region of interest" description="Disordered" evidence="1">
    <location>
        <begin position="1"/>
        <end position="86"/>
    </location>
</feature>
<evidence type="ECO:0000313" key="3">
    <source>
        <dbReference type="Proteomes" id="UP000723463"/>
    </source>
</evidence>
<evidence type="ECO:0000313" key="2">
    <source>
        <dbReference type="EMBL" id="KAF9547985.1"/>
    </source>
</evidence>
<protein>
    <submittedName>
        <fullName evidence="2">Uncharacterized protein</fullName>
    </submittedName>
</protein>
<comment type="caution">
    <text evidence="2">The sequence shown here is derived from an EMBL/GenBank/DDBJ whole genome shotgun (WGS) entry which is preliminary data.</text>
</comment>
<evidence type="ECO:0000256" key="1">
    <source>
        <dbReference type="SAM" id="MobiDB-lite"/>
    </source>
</evidence>
<accession>A0A9P6K5J3</accession>
<dbReference type="Proteomes" id="UP000723463">
    <property type="component" value="Unassembled WGS sequence"/>
</dbReference>
<dbReference type="AlphaFoldDB" id="A0A9P6K5J3"/>
<sequence>TTTMTSTTVFVTSAMWDTQINATESIHRESSRTPEPSDKTSSSTSGSEAQQQQEAESQSSDAEYDISQDRQFQKFLRRFGGNRKSR</sequence>
<feature type="non-terminal residue" evidence="2">
    <location>
        <position position="1"/>
    </location>
</feature>
<keyword evidence="3" id="KW-1185">Reference proteome</keyword>
<feature type="compositionally biased region" description="Polar residues" evidence="1">
    <location>
        <begin position="15"/>
        <end position="24"/>
    </location>
</feature>
<feature type="compositionally biased region" description="Low complexity" evidence="1">
    <location>
        <begin position="39"/>
        <end position="61"/>
    </location>
</feature>
<reference evidence="2" key="1">
    <citation type="journal article" date="2020" name="Fungal Divers.">
        <title>Resolving the Mortierellaceae phylogeny through synthesis of multi-gene phylogenetics and phylogenomics.</title>
        <authorList>
            <person name="Vandepol N."/>
            <person name="Liber J."/>
            <person name="Desiro A."/>
            <person name="Na H."/>
            <person name="Kennedy M."/>
            <person name="Barry K."/>
            <person name="Grigoriev I.V."/>
            <person name="Miller A.N."/>
            <person name="O'Donnell K."/>
            <person name="Stajich J.E."/>
            <person name="Bonito G."/>
        </authorList>
    </citation>
    <scope>NUCLEOTIDE SEQUENCE</scope>
    <source>
        <strain evidence="2">NRRL 2591</strain>
    </source>
</reference>
<gene>
    <name evidence="2" type="ORF">EC957_007498</name>
</gene>
<feature type="compositionally biased region" description="Basic residues" evidence="1">
    <location>
        <begin position="75"/>
        <end position="86"/>
    </location>
</feature>
<proteinExistence type="predicted"/>
<organism evidence="2 3">
    <name type="scientific">Mortierella hygrophila</name>
    <dbReference type="NCBI Taxonomy" id="979708"/>
    <lineage>
        <taxon>Eukaryota</taxon>
        <taxon>Fungi</taxon>
        <taxon>Fungi incertae sedis</taxon>
        <taxon>Mucoromycota</taxon>
        <taxon>Mortierellomycotina</taxon>
        <taxon>Mortierellomycetes</taxon>
        <taxon>Mortierellales</taxon>
        <taxon>Mortierellaceae</taxon>
        <taxon>Mortierella</taxon>
    </lineage>
</organism>
<name>A0A9P6K5J3_9FUNG</name>
<feature type="compositionally biased region" description="Low complexity" evidence="1">
    <location>
        <begin position="1"/>
        <end position="13"/>
    </location>
</feature>
<feature type="compositionally biased region" description="Basic and acidic residues" evidence="1">
    <location>
        <begin position="25"/>
        <end position="38"/>
    </location>
</feature>